<dbReference type="Gene3D" id="3.20.20.70">
    <property type="entry name" value="Aldolase class I"/>
    <property type="match status" value="1"/>
</dbReference>
<dbReference type="EMBL" id="UOFW01000213">
    <property type="protein sequence ID" value="VAX07695.1"/>
    <property type="molecule type" value="Genomic_DNA"/>
</dbReference>
<dbReference type="InterPro" id="IPR011343">
    <property type="entry name" value="DeoC"/>
</dbReference>
<dbReference type="EC" id="4.1.2.4" evidence="1"/>
<dbReference type="GO" id="GO:0009264">
    <property type="term" value="P:deoxyribonucleotide catabolic process"/>
    <property type="evidence" value="ECO:0007669"/>
    <property type="project" value="InterPro"/>
</dbReference>
<dbReference type="GO" id="GO:0005737">
    <property type="term" value="C:cytoplasm"/>
    <property type="evidence" value="ECO:0007669"/>
    <property type="project" value="InterPro"/>
</dbReference>
<evidence type="ECO:0000256" key="3">
    <source>
        <dbReference type="ARBA" id="ARBA00023270"/>
    </source>
</evidence>
<comment type="catalytic activity">
    <reaction evidence="5">
        <text>2-deoxy-D-ribose 5-phosphate = D-glyceraldehyde 3-phosphate + acetaldehyde</text>
        <dbReference type="Rhea" id="RHEA:12821"/>
        <dbReference type="ChEBI" id="CHEBI:15343"/>
        <dbReference type="ChEBI" id="CHEBI:59776"/>
        <dbReference type="ChEBI" id="CHEBI:62877"/>
        <dbReference type="EC" id="4.1.2.4"/>
    </reaction>
</comment>
<dbReference type="PANTHER" id="PTHR10889:SF3">
    <property type="entry name" value="DEOXYRIBOSE-PHOSPHATE ALDOLASE"/>
    <property type="match status" value="1"/>
</dbReference>
<dbReference type="InterPro" id="IPR013785">
    <property type="entry name" value="Aldolase_TIM"/>
</dbReference>
<keyword evidence="3" id="KW-0704">Schiff base</keyword>
<proteinExistence type="predicted"/>
<evidence type="ECO:0000256" key="2">
    <source>
        <dbReference type="ARBA" id="ARBA00023239"/>
    </source>
</evidence>
<evidence type="ECO:0000313" key="6">
    <source>
        <dbReference type="EMBL" id="VAX07695.1"/>
    </source>
</evidence>
<reference evidence="6" key="1">
    <citation type="submission" date="2018-06" db="EMBL/GenBank/DDBJ databases">
        <authorList>
            <person name="Zhirakovskaya E."/>
        </authorList>
    </citation>
    <scope>NUCLEOTIDE SEQUENCE</scope>
</reference>
<name>A0A3B1BN35_9ZZZZ</name>
<dbReference type="PANTHER" id="PTHR10889">
    <property type="entry name" value="DEOXYRIBOSE-PHOSPHATE ALDOLASE"/>
    <property type="match status" value="1"/>
</dbReference>
<accession>A0A3B1BN35</accession>
<protein>
    <recommendedName>
        <fullName evidence="1">deoxyribose-phosphate aldolase</fullName>
        <ecNumber evidence="1">4.1.2.4</ecNumber>
    </recommendedName>
    <alternativeName>
        <fullName evidence="4">2-deoxy-D-ribose 5-phosphate aldolase</fullName>
    </alternativeName>
</protein>
<keyword evidence="2 6" id="KW-0456">Lyase</keyword>
<dbReference type="GO" id="GO:0004139">
    <property type="term" value="F:deoxyribose-phosphate aldolase activity"/>
    <property type="evidence" value="ECO:0007669"/>
    <property type="project" value="UniProtKB-EC"/>
</dbReference>
<gene>
    <name evidence="6" type="ORF">MNBD_ALPHA03-1940</name>
</gene>
<dbReference type="AlphaFoldDB" id="A0A3B1BN35"/>
<evidence type="ECO:0000256" key="1">
    <source>
        <dbReference type="ARBA" id="ARBA00012515"/>
    </source>
</evidence>
<organism evidence="6">
    <name type="scientific">hydrothermal vent metagenome</name>
    <dbReference type="NCBI Taxonomy" id="652676"/>
    <lineage>
        <taxon>unclassified sequences</taxon>
        <taxon>metagenomes</taxon>
        <taxon>ecological metagenomes</taxon>
    </lineage>
</organism>
<evidence type="ECO:0000256" key="4">
    <source>
        <dbReference type="ARBA" id="ARBA00032755"/>
    </source>
</evidence>
<feature type="non-terminal residue" evidence="6">
    <location>
        <position position="79"/>
    </location>
</feature>
<sequence length="79" mass="8942">MTTEKQILINSFPRVTGCDFHPGWVDEIRVNKSAVDRRISSLAGRRSVKKQWQAAWLLKAISCIDLTTLSGDDTPERVK</sequence>
<dbReference type="GO" id="GO:0016052">
    <property type="term" value="P:carbohydrate catabolic process"/>
    <property type="evidence" value="ECO:0007669"/>
    <property type="project" value="TreeGrafter"/>
</dbReference>
<evidence type="ECO:0000256" key="5">
    <source>
        <dbReference type="ARBA" id="ARBA00048791"/>
    </source>
</evidence>